<reference evidence="3" key="2">
    <citation type="submission" date="2015-01" db="EMBL/GenBank/DDBJ databases">
        <title>Evolutionary Origins and Diversification of the Mycorrhizal Mutualists.</title>
        <authorList>
            <consortium name="DOE Joint Genome Institute"/>
            <consortium name="Mycorrhizal Genomics Consortium"/>
            <person name="Kohler A."/>
            <person name="Kuo A."/>
            <person name="Nagy L.G."/>
            <person name="Floudas D."/>
            <person name="Copeland A."/>
            <person name="Barry K.W."/>
            <person name="Cichocki N."/>
            <person name="Veneault-Fourrey C."/>
            <person name="LaButti K."/>
            <person name="Lindquist E.A."/>
            <person name="Lipzen A."/>
            <person name="Lundell T."/>
            <person name="Morin E."/>
            <person name="Murat C."/>
            <person name="Riley R."/>
            <person name="Ohm R."/>
            <person name="Sun H."/>
            <person name="Tunlid A."/>
            <person name="Henrissat B."/>
            <person name="Grigoriev I.V."/>
            <person name="Hibbett D.S."/>
            <person name="Martin F."/>
        </authorList>
    </citation>
    <scope>NUCLEOTIDE SEQUENCE [LARGE SCALE GENOMIC DNA]</scope>
    <source>
        <strain evidence="3">Ve08.2h10</strain>
    </source>
</reference>
<sequence>MERPKITAFDPRRVQICSVYSHPTTIRRADGRQADAQNPSLSSTELPATRAPSQSVSILVLAHDVR</sequence>
<gene>
    <name evidence="2" type="ORF">PAXRUDRAFT_823594</name>
</gene>
<reference evidence="2 3" key="1">
    <citation type="submission" date="2014-04" db="EMBL/GenBank/DDBJ databases">
        <authorList>
            <consortium name="DOE Joint Genome Institute"/>
            <person name="Kuo A."/>
            <person name="Kohler A."/>
            <person name="Jargeat P."/>
            <person name="Nagy L.G."/>
            <person name="Floudas D."/>
            <person name="Copeland A."/>
            <person name="Barry K.W."/>
            <person name="Cichocki N."/>
            <person name="Veneault-Fourrey C."/>
            <person name="LaButti K."/>
            <person name="Lindquist E.A."/>
            <person name="Lipzen A."/>
            <person name="Lundell T."/>
            <person name="Morin E."/>
            <person name="Murat C."/>
            <person name="Sun H."/>
            <person name="Tunlid A."/>
            <person name="Henrissat B."/>
            <person name="Grigoriev I.V."/>
            <person name="Hibbett D.S."/>
            <person name="Martin F."/>
            <person name="Nordberg H.P."/>
            <person name="Cantor M.N."/>
            <person name="Hua S.X."/>
        </authorList>
    </citation>
    <scope>NUCLEOTIDE SEQUENCE [LARGE SCALE GENOMIC DNA]</scope>
    <source>
        <strain evidence="2 3">Ve08.2h10</strain>
    </source>
</reference>
<evidence type="ECO:0000256" key="1">
    <source>
        <dbReference type="SAM" id="MobiDB-lite"/>
    </source>
</evidence>
<organism evidence="2 3">
    <name type="scientific">Paxillus rubicundulus Ve08.2h10</name>
    <dbReference type="NCBI Taxonomy" id="930991"/>
    <lineage>
        <taxon>Eukaryota</taxon>
        <taxon>Fungi</taxon>
        <taxon>Dikarya</taxon>
        <taxon>Basidiomycota</taxon>
        <taxon>Agaricomycotina</taxon>
        <taxon>Agaricomycetes</taxon>
        <taxon>Agaricomycetidae</taxon>
        <taxon>Boletales</taxon>
        <taxon>Paxilineae</taxon>
        <taxon>Paxillaceae</taxon>
        <taxon>Paxillus</taxon>
    </lineage>
</organism>
<feature type="compositionally biased region" description="Polar residues" evidence="1">
    <location>
        <begin position="35"/>
        <end position="49"/>
    </location>
</feature>
<evidence type="ECO:0000313" key="2">
    <source>
        <dbReference type="EMBL" id="KIK98683.1"/>
    </source>
</evidence>
<evidence type="ECO:0000313" key="3">
    <source>
        <dbReference type="Proteomes" id="UP000054538"/>
    </source>
</evidence>
<name>A0A0D0DVC4_9AGAM</name>
<dbReference type="EMBL" id="KN824884">
    <property type="protein sequence ID" value="KIK98683.1"/>
    <property type="molecule type" value="Genomic_DNA"/>
</dbReference>
<accession>A0A0D0DVC4</accession>
<dbReference type="AlphaFoldDB" id="A0A0D0DVC4"/>
<dbReference type="HOGENOM" id="CLU_2831929_0_0_1"/>
<proteinExistence type="predicted"/>
<protein>
    <submittedName>
        <fullName evidence="2">Uncharacterized protein</fullName>
    </submittedName>
</protein>
<dbReference type="InParanoid" id="A0A0D0DVC4"/>
<feature type="region of interest" description="Disordered" evidence="1">
    <location>
        <begin position="28"/>
        <end position="49"/>
    </location>
</feature>
<dbReference type="Proteomes" id="UP000054538">
    <property type="component" value="Unassembled WGS sequence"/>
</dbReference>
<keyword evidence="3" id="KW-1185">Reference proteome</keyword>